<dbReference type="Pfam" id="PF00662">
    <property type="entry name" value="Proton_antipo_N"/>
    <property type="match status" value="1"/>
</dbReference>
<dbReference type="InterPro" id="IPR018393">
    <property type="entry name" value="NADHpl_OxRdtase_5_subgr"/>
</dbReference>
<evidence type="ECO:0000313" key="11">
    <source>
        <dbReference type="Proteomes" id="UP000319212"/>
    </source>
</evidence>
<keyword evidence="2 5" id="KW-0812">Transmembrane</keyword>
<dbReference type="AlphaFoldDB" id="A0A502DZW6"/>
<dbReference type="GO" id="GO:0015990">
    <property type="term" value="P:electron transport coupled proton transport"/>
    <property type="evidence" value="ECO:0007669"/>
    <property type="project" value="TreeGrafter"/>
</dbReference>
<reference evidence="10 11" key="1">
    <citation type="journal article" date="2019" name="Environ. Microbiol.">
        <title>Species interactions and distinct microbial communities in high Arctic permafrost affected cryosols are associated with the CH4 and CO2 gas fluxes.</title>
        <authorList>
            <person name="Altshuler I."/>
            <person name="Hamel J."/>
            <person name="Turney S."/>
            <person name="Magnuson E."/>
            <person name="Levesque R."/>
            <person name="Greer C."/>
            <person name="Whyte L.G."/>
        </authorList>
    </citation>
    <scope>NUCLEOTIDE SEQUENCE [LARGE SCALE GENOMIC DNA]</scope>
    <source>
        <strain evidence="10 11">S06.C</strain>
    </source>
</reference>
<feature type="transmembrane region" description="Helical" evidence="7">
    <location>
        <begin position="423"/>
        <end position="447"/>
    </location>
</feature>
<feature type="transmembrane region" description="Helical" evidence="7">
    <location>
        <begin position="654"/>
        <end position="674"/>
    </location>
</feature>
<evidence type="ECO:0000256" key="5">
    <source>
        <dbReference type="RuleBase" id="RU000320"/>
    </source>
</evidence>
<dbReference type="Gene3D" id="1.20.5.2700">
    <property type="match status" value="1"/>
</dbReference>
<feature type="transmembrane region" description="Helical" evidence="7">
    <location>
        <begin position="350"/>
        <end position="369"/>
    </location>
</feature>
<dbReference type="NCBIfam" id="TIGR01974">
    <property type="entry name" value="NDH_I_L"/>
    <property type="match status" value="1"/>
</dbReference>
<keyword evidence="4 7" id="KW-0472">Membrane</keyword>
<evidence type="ECO:0000256" key="4">
    <source>
        <dbReference type="ARBA" id="ARBA00023136"/>
    </source>
</evidence>
<protein>
    <submittedName>
        <fullName evidence="10">NADH-quinone oxidoreductase subunit L</fullName>
    </submittedName>
</protein>
<feature type="transmembrane region" description="Helical" evidence="7">
    <location>
        <begin position="227"/>
        <end position="243"/>
    </location>
</feature>
<dbReference type="PANTHER" id="PTHR42829">
    <property type="entry name" value="NADH-UBIQUINONE OXIDOREDUCTASE CHAIN 5"/>
    <property type="match status" value="1"/>
</dbReference>
<evidence type="ECO:0000256" key="3">
    <source>
        <dbReference type="ARBA" id="ARBA00022989"/>
    </source>
</evidence>
<dbReference type="InterPro" id="IPR001516">
    <property type="entry name" value="Proton_antipo_N"/>
</dbReference>
<dbReference type="GO" id="GO:0012505">
    <property type="term" value="C:endomembrane system"/>
    <property type="evidence" value="ECO:0007669"/>
    <property type="project" value="UniProtKB-SubCell"/>
</dbReference>
<feature type="transmembrane region" description="Helical" evidence="7">
    <location>
        <begin position="126"/>
        <end position="143"/>
    </location>
</feature>
<dbReference type="RefSeq" id="WP_140839308.1">
    <property type="nucleotide sequence ID" value="NZ_RCZI01000001.1"/>
</dbReference>
<feature type="transmembrane region" description="Helical" evidence="7">
    <location>
        <begin position="40"/>
        <end position="60"/>
    </location>
</feature>
<evidence type="ECO:0000313" key="10">
    <source>
        <dbReference type="EMBL" id="TPG30893.1"/>
    </source>
</evidence>
<feature type="domain" description="NADH:quinone oxidoreductase/Mrp antiporter transmembrane" evidence="8">
    <location>
        <begin position="143"/>
        <end position="430"/>
    </location>
</feature>
<dbReference type="EMBL" id="RCZI01000001">
    <property type="protein sequence ID" value="TPG30893.1"/>
    <property type="molecule type" value="Genomic_DNA"/>
</dbReference>
<feature type="transmembrane region" description="Helical" evidence="7">
    <location>
        <begin position="189"/>
        <end position="207"/>
    </location>
</feature>
<name>A0A502DZW6_9BURK</name>
<dbReference type="PRINTS" id="PR01435">
    <property type="entry name" value="NPOXDRDTASE5"/>
</dbReference>
<sequence>MSATLSASTLLAVPMAPLVGAVLAGLFGTKFGGNHIGRKVTHSLTILGVAIAFILSAMTLKSVVVDGARFNATLYEWMIVGGLKMEVGFLVDGLTAMMMCVVTFVSLMVHIYTIGYMEEDEGYNRFFSYISLFTFSMLMLVMSNNMLQLFFGWEAVGLVSYLLIGFWYNKPTAIFANMKAFLVNRVGDFGFILGIGLIAAYAGTLNYGEAFAKADDLAKLTFPGTEWMLVTVICICLFIGAMGKSAQFPLHVWLPDSMEGPTPISALIHAATMVTAGIFMVARMSPLFELSDTALSFILVIGSITALFMGFLGIIQNDIKRVVAYSTLSQLGYMTVALGASAYSVAVFHLMTHAFFKALLFLGAGSVIIGMHHNQDIRWMGGVRKYMPITWITSLLGSLALIGTPLFSGFYSKDSIIEAVHESHLWGAGFANFAVLAGVFVTAFYSFRMYFLVFHGKERYDQNPDAHHDDHHGHDDHGHGQDAHKPHESPWVVWLPLVLLAIPSVVIGYFTIQPMLYGDFFKDAIFFNLDKHHAMRELAEAFHGPWAMAVHGLTTMPFWLALAGVVSSYVMYMMYPAIPTAIKRACGPIYRLLENKYYLDWINENIVARGARALGTAFWKGGDQALIDGAIVNGSWKTIGRISAAVRWIQSGYIYHYAFAMLLGVFVLMTYFVWFNK</sequence>
<dbReference type="GO" id="GO:0042773">
    <property type="term" value="P:ATP synthesis coupled electron transport"/>
    <property type="evidence" value="ECO:0007669"/>
    <property type="project" value="InterPro"/>
</dbReference>
<dbReference type="InterPro" id="IPR003945">
    <property type="entry name" value="NU5C-like"/>
</dbReference>
<feature type="transmembrane region" description="Helical" evidence="7">
    <location>
        <begin position="389"/>
        <end position="411"/>
    </location>
</feature>
<evidence type="ECO:0000259" key="8">
    <source>
        <dbReference type="Pfam" id="PF00361"/>
    </source>
</evidence>
<feature type="transmembrane region" description="Helical" evidence="7">
    <location>
        <begin position="96"/>
        <end position="114"/>
    </location>
</feature>
<dbReference type="InterPro" id="IPR001750">
    <property type="entry name" value="ND/Mrp_TM"/>
</dbReference>
<feature type="transmembrane region" description="Helical" evidence="7">
    <location>
        <begin position="264"/>
        <end position="282"/>
    </location>
</feature>
<dbReference type="NCBIfam" id="NF005141">
    <property type="entry name" value="PRK06590.1"/>
    <property type="match status" value="1"/>
</dbReference>
<feature type="transmembrane region" description="Helical" evidence="7">
    <location>
        <begin position="556"/>
        <end position="575"/>
    </location>
</feature>
<evidence type="ECO:0000256" key="6">
    <source>
        <dbReference type="SAM" id="MobiDB-lite"/>
    </source>
</evidence>
<feature type="transmembrane region" description="Helical" evidence="7">
    <location>
        <begin position="149"/>
        <end position="168"/>
    </location>
</feature>
<feature type="transmembrane region" description="Helical" evidence="7">
    <location>
        <begin position="294"/>
        <end position="315"/>
    </location>
</feature>
<dbReference type="Proteomes" id="UP000319212">
    <property type="component" value="Unassembled WGS sequence"/>
</dbReference>
<feature type="transmembrane region" description="Helical" evidence="7">
    <location>
        <begin position="322"/>
        <end position="344"/>
    </location>
</feature>
<dbReference type="PANTHER" id="PTHR42829:SF2">
    <property type="entry name" value="NADH-UBIQUINONE OXIDOREDUCTASE CHAIN 5"/>
    <property type="match status" value="1"/>
</dbReference>
<keyword evidence="3 7" id="KW-1133">Transmembrane helix</keyword>
<comment type="subcellular location">
    <subcellularLocation>
        <location evidence="1">Endomembrane system</location>
        <topology evidence="1">Multi-pass membrane protein</topology>
    </subcellularLocation>
    <subcellularLocation>
        <location evidence="5">Membrane</location>
        <topology evidence="5">Multi-pass membrane protein</topology>
    </subcellularLocation>
</comment>
<feature type="domain" description="NADH-Ubiquinone oxidoreductase (complex I) chain 5 N-terminal" evidence="9">
    <location>
        <begin position="77"/>
        <end position="127"/>
    </location>
</feature>
<dbReference type="GO" id="GO:0016020">
    <property type="term" value="C:membrane"/>
    <property type="evidence" value="ECO:0007669"/>
    <property type="project" value="UniProtKB-SubCell"/>
</dbReference>
<gene>
    <name evidence="10" type="ORF">EAH82_05470</name>
</gene>
<organism evidence="10 11">
    <name type="scientific">Variovorax guangxiensis</name>
    <dbReference type="NCBI Taxonomy" id="1775474"/>
    <lineage>
        <taxon>Bacteria</taxon>
        <taxon>Pseudomonadati</taxon>
        <taxon>Pseudomonadota</taxon>
        <taxon>Betaproteobacteria</taxon>
        <taxon>Burkholderiales</taxon>
        <taxon>Comamonadaceae</taxon>
        <taxon>Variovorax</taxon>
    </lineage>
</organism>
<accession>A0A502DZW6</accession>
<evidence type="ECO:0000259" key="9">
    <source>
        <dbReference type="Pfam" id="PF00662"/>
    </source>
</evidence>
<evidence type="ECO:0000256" key="7">
    <source>
        <dbReference type="SAM" id="Phobius"/>
    </source>
</evidence>
<dbReference type="Pfam" id="PF00361">
    <property type="entry name" value="Proton_antipo_M"/>
    <property type="match status" value="1"/>
</dbReference>
<evidence type="ECO:0000256" key="2">
    <source>
        <dbReference type="ARBA" id="ARBA00022692"/>
    </source>
</evidence>
<dbReference type="GO" id="GO:0003954">
    <property type="term" value="F:NADH dehydrogenase activity"/>
    <property type="evidence" value="ECO:0007669"/>
    <property type="project" value="TreeGrafter"/>
</dbReference>
<dbReference type="PRINTS" id="PR01434">
    <property type="entry name" value="NADHDHGNASE5"/>
</dbReference>
<dbReference type="OrthoDB" id="9811798at2"/>
<dbReference type="GO" id="GO:0008137">
    <property type="term" value="F:NADH dehydrogenase (ubiquinone) activity"/>
    <property type="evidence" value="ECO:0007669"/>
    <property type="project" value="InterPro"/>
</dbReference>
<feature type="transmembrane region" description="Helical" evidence="7">
    <location>
        <begin position="491"/>
        <end position="512"/>
    </location>
</feature>
<comment type="caution">
    <text evidence="10">The sequence shown here is derived from an EMBL/GenBank/DDBJ whole genome shotgun (WGS) entry which is preliminary data.</text>
</comment>
<feature type="region of interest" description="Disordered" evidence="6">
    <location>
        <begin position="464"/>
        <end position="484"/>
    </location>
</feature>
<proteinExistence type="predicted"/>
<evidence type="ECO:0000256" key="1">
    <source>
        <dbReference type="ARBA" id="ARBA00004127"/>
    </source>
</evidence>